<feature type="chain" id="PRO_5045331993" description="Secreted protein" evidence="1">
    <location>
        <begin position="26"/>
        <end position="137"/>
    </location>
</feature>
<keyword evidence="3" id="KW-1185">Reference proteome</keyword>
<evidence type="ECO:0000313" key="2">
    <source>
        <dbReference type="EMBL" id="MDT7832497.1"/>
    </source>
</evidence>
<comment type="caution">
    <text evidence="2">The sequence shown here is derived from an EMBL/GenBank/DDBJ whole genome shotgun (WGS) entry which is preliminary data.</text>
</comment>
<name>A0ABU3LHG0_9FLAO</name>
<organism evidence="2 3">
    <name type="scientific">Asprobacillus argus</name>
    <dbReference type="NCBI Taxonomy" id="3076534"/>
    <lineage>
        <taxon>Bacteria</taxon>
        <taxon>Pseudomonadati</taxon>
        <taxon>Bacteroidota</taxon>
        <taxon>Flavobacteriia</taxon>
        <taxon>Flavobacteriales</taxon>
        <taxon>Flavobacteriaceae</taxon>
        <taxon>Asprobacillus</taxon>
    </lineage>
</organism>
<accession>A0ABU3LHG0</accession>
<evidence type="ECO:0000313" key="3">
    <source>
        <dbReference type="Proteomes" id="UP001257277"/>
    </source>
</evidence>
<dbReference type="RefSeq" id="WP_349241757.1">
    <property type="nucleotide sequence ID" value="NZ_JAVTTO010000003.1"/>
</dbReference>
<dbReference type="NCBIfam" id="NF047658">
    <property type="entry name" value="HYC_CC_PP"/>
    <property type="match status" value="1"/>
</dbReference>
<dbReference type="Proteomes" id="UP001257277">
    <property type="component" value="Unassembled WGS sequence"/>
</dbReference>
<protein>
    <recommendedName>
        <fullName evidence="4">Secreted protein</fullName>
    </recommendedName>
</protein>
<evidence type="ECO:0008006" key="4">
    <source>
        <dbReference type="Google" id="ProtNLM"/>
    </source>
</evidence>
<keyword evidence="1" id="KW-0732">Signal</keyword>
<feature type="signal peptide" evidence="1">
    <location>
        <begin position="1"/>
        <end position="25"/>
    </location>
</feature>
<proteinExistence type="predicted"/>
<dbReference type="Pfam" id="PF26622">
    <property type="entry name" value="DUF8199"/>
    <property type="match status" value="1"/>
</dbReference>
<evidence type="ECO:0000256" key="1">
    <source>
        <dbReference type="SAM" id="SignalP"/>
    </source>
</evidence>
<gene>
    <name evidence="2" type="ORF">RQM59_08905</name>
</gene>
<reference evidence="2 3" key="1">
    <citation type="submission" date="2023-09" db="EMBL/GenBank/DDBJ databases">
        <title>Novel taxa isolated from Blanes Bay.</title>
        <authorList>
            <person name="Rey-Velasco X."/>
            <person name="Lucena T."/>
        </authorList>
    </citation>
    <scope>NUCLEOTIDE SEQUENCE [LARGE SCALE GENOMIC DNA]</scope>
    <source>
        <strain evidence="2 3">S356</strain>
    </source>
</reference>
<dbReference type="InterPro" id="IPR058060">
    <property type="entry name" value="HYC_CC_PP"/>
</dbReference>
<dbReference type="InterPro" id="IPR058512">
    <property type="entry name" value="DUF8199"/>
</dbReference>
<sequence>MKQVYLKIQAIFLALMILVVSNSYAITSHFCGSTLVDVSYFGKSSACGMMPAEDDCEDEQTIKKDCCKDVVEIIEPEVLDKTITFKFNTKEFAAVVYFAVSYINSFEERIIINKILSEPPPPDVDDDIQVLHQTFLI</sequence>
<dbReference type="EMBL" id="JAVTTO010000003">
    <property type="protein sequence ID" value="MDT7832497.1"/>
    <property type="molecule type" value="Genomic_DNA"/>
</dbReference>